<evidence type="ECO:0000259" key="3">
    <source>
        <dbReference type="Pfam" id="PF00149"/>
    </source>
</evidence>
<dbReference type="Pfam" id="PF00149">
    <property type="entry name" value="Metallophos"/>
    <property type="match status" value="1"/>
</dbReference>
<dbReference type="EC" id="3.1.4.17" evidence="6"/>
<accession>A0A1J5JV88</accession>
<dbReference type="InterPro" id="IPR029052">
    <property type="entry name" value="Metallo-depent_PP-like"/>
</dbReference>
<keyword evidence="6" id="KW-0378">Hydrolase</keyword>
<proteinExistence type="predicted"/>
<gene>
    <name evidence="6" type="primary">cpdA</name>
    <name evidence="6" type="ORF">MOOR_11400</name>
</gene>
<dbReference type="Gene3D" id="3.60.21.10">
    <property type="match status" value="1"/>
</dbReference>
<dbReference type="Pfam" id="PF07833">
    <property type="entry name" value="Cu_amine_oxidN1"/>
    <property type="match status" value="1"/>
</dbReference>
<dbReference type="RefSeq" id="WP_071520706.1">
    <property type="nucleotide sequence ID" value="NZ_CP136425.1"/>
</dbReference>
<name>A0A1J5JV88_NEOTH</name>
<feature type="domain" description="Calcineurin-like phosphoesterase" evidence="3">
    <location>
        <begin position="144"/>
        <end position="346"/>
    </location>
</feature>
<feature type="domain" description="Copper amine oxidase-like N-terminal" evidence="4">
    <location>
        <begin position="462"/>
        <end position="556"/>
    </location>
</feature>
<dbReference type="GO" id="GO:0004114">
    <property type="term" value="F:3',5'-cyclic-nucleotide phosphodiesterase activity"/>
    <property type="evidence" value="ECO:0007669"/>
    <property type="project" value="UniProtKB-EC"/>
</dbReference>
<dbReference type="InterPro" id="IPR008963">
    <property type="entry name" value="Purple_acid_Pase-like_N"/>
</dbReference>
<dbReference type="Proteomes" id="UP000182743">
    <property type="component" value="Unassembled WGS sequence"/>
</dbReference>
<dbReference type="InterPro" id="IPR036582">
    <property type="entry name" value="Mao_N_sf"/>
</dbReference>
<dbReference type="PANTHER" id="PTHR22953:SF153">
    <property type="entry name" value="PURPLE ACID PHOSPHATASE"/>
    <property type="match status" value="1"/>
</dbReference>
<organism evidence="6 7">
    <name type="scientific">Neomoorella thermoacetica</name>
    <name type="common">Clostridium thermoaceticum</name>
    <dbReference type="NCBI Taxonomy" id="1525"/>
    <lineage>
        <taxon>Bacteria</taxon>
        <taxon>Bacillati</taxon>
        <taxon>Bacillota</taxon>
        <taxon>Clostridia</taxon>
        <taxon>Neomoorellales</taxon>
        <taxon>Neomoorellaceae</taxon>
        <taxon>Neomoorella</taxon>
    </lineage>
</organism>
<dbReference type="Gene3D" id="2.60.40.380">
    <property type="entry name" value="Purple acid phosphatase-like, N-terminal"/>
    <property type="match status" value="1"/>
</dbReference>
<evidence type="ECO:0000259" key="5">
    <source>
        <dbReference type="Pfam" id="PF16656"/>
    </source>
</evidence>
<protein>
    <submittedName>
        <fullName evidence="6">3',5'-cyclic adenosine monophosphate phosphodiesterase CpdA</fullName>
        <ecNumber evidence="6">3.1.4.17</ecNumber>
    </submittedName>
</protein>
<evidence type="ECO:0000313" key="6">
    <source>
        <dbReference type="EMBL" id="OIQ09376.1"/>
    </source>
</evidence>
<keyword evidence="1 2" id="KW-0732">Signal</keyword>
<comment type="caution">
    <text evidence="6">The sequence shown here is derived from an EMBL/GenBank/DDBJ whole genome shotgun (WGS) entry which is preliminary data.</text>
</comment>
<feature type="chain" id="PRO_5038728634" evidence="2">
    <location>
        <begin position="20"/>
        <end position="561"/>
    </location>
</feature>
<dbReference type="InterPro" id="IPR004843">
    <property type="entry name" value="Calcineurin-like_PHP"/>
</dbReference>
<dbReference type="InterPro" id="IPR039331">
    <property type="entry name" value="PAPs-like"/>
</dbReference>
<dbReference type="Gene3D" id="3.30.457.10">
    <property type="entry name" value="Copper amine oxidase-like, N-terminal domain"/>
    <property type="match status" value="1"/>
</dbReference>
<dbReference type="GO" id="GO:0046872">
    <property type="term" value="F:metal ion binding"/>
    <property type="evidence" value="ECO:0007669"/>
    <property type="project" value="InterPro"/>
</dbReference>
<dbReference type="SUPFAM" id="SSF49363">
    <property type="entry name" value="Purple acid phosphatase, N-terminal domain"/>
    <property type="match status" value="1"/>
</dbReference>
<dbReference type="GO" id="GO:0003993">
    <property type="term" value="F:acid phosphatase activity"/>
    <property type="evidence" value="ECO:0007669"/>
    <property type="project" value="InterPro"/>
</dbReference>
<evidence type="ECO:0000313" key="7">
    <source>
        <dbReference type="Proteomes" id="UP000182743"/>
    </source>
</evidence>
<dbReference type="SUPFAM" id="SSF56300">
    <property type="entry name" value="Metallo-dependent phosphatases"/>
    <property type="match status" value="1"/>
</dbReference>
<evidence type="ECO:0000259" key="4">
    <source>
        <dbReference type="Pfam" id="PF07833"/>
    </source>
</evidence>
<dbReference type="Pfam" id="PF16656">
    <property type="entry name" value="Pur_ac_phosph_N"/>
    <property type="match status" value="1"/>
</dbReference>
<dbReference type="InterPro" id="IPR003961">
    <property type="entry name" value="FN3_dom"/>
</dbReference>
<dbReference type="AlphaFoldDB" id="A0A1J5JV88"/>
<dbReference type="SUPFAM" id="SSF55383">
    <property type="entry name" value="Copper amine oxidase, domain N"/>
    <property type="match status" value="1"/>
</dbReference>
<dbReference type="InterPro" id="IPR012854">
    <property type="entry name" value="Cu_amine_oxidase-like_N"/>
</dbReference>
<dbReference type="PANTHER" id="PTHR22953">
    <property type="entry name" value="ACID PHOSPHATASE RELATED"/>
    <property type="match status" value="1"/>
</dbReference>
<dbReference type="InterPro" id="IPR015914">
    <property type="entry name" value="PAPs_N"/>
</dbReference>
<reference evidence="6 7" key="1">
    <citation type="submission" date="2016-08" db="EMBL/GenBank/DDBJ databases">
        <title>Genome-based comparison of Moorella thermoacetic strains.</title>
        <authorList>
            <person name="Poehlein A."/>
            <person name="Bengelsdorf F.R."/>
            <person name="Esser C."/>
            <person name="Duerre P."/>
            <person name="Daniel R."/>
        </authorList>
    </citation>
    <scope>NUCLEOTIDE SEQUENCE [LARGE SCALE GENOMIC DNA]</scope>
    <source>
        <strain evidence="6 7">DSM 11768</strain>
    </source>
</reference>
<dbReference type="EMBL" id="MIHH01000004">
    <property type="protein sequence ID" value="OIQ09376.1"/>
    <property type="molecule type" value="Genomic_DNA"/>
</dbReference>
<dbReference type="CDD" id="cd00063">
    <property type="entry name" value="FN3"/>
    <property type="match status" value="1"/>
</dbReference>
<feature type="signal peptide" evidence="2">
    <location>
        <begin position="1"/>
        <end position="19"/>
    </location>
</feature>
<feature type="domain" description="Purple acid phosphatase N-terminal" evidence="5">
    <location>
        <begin position="40"/>
        <end position="136"/>
    </location>
</feature>
<sequence>MKKFAALFLAVVIAVTMLAAPAASSAAGTPQYDLGASAQPDHITLTWTQDPLTTQTITWRTDITIARGLVQYAKAADKASFPGKAATVEATVQKFTSDLGDMNIHTATLTGLEPGTEYIYRVGDGTNWSDIHTFTTEASNTHSFKFLIFGDSQSGDPLNPEYKPWHDTIQNAFKTNPDAKFFVNVGDLVEQGQNYVHWNKWFEAAKGVIDTIPAMATQGNHETYNPPDGHSTKPIFWTTQFKLPQNGPEGLKGQAYSFDYGNAHIVMLDSQEEEEEKGVAGDILAAQKAWLEKDLQNTNKPWKLIFFHKTPYYNKATRTNEDIKAAFQPLFDKYHVDVVFNGHDHAVARTYPIAGDKFVSSPAKGTIYYLTGRSGNKYYPDLSAKVWDAFFYDPQDQPNYIVAELNGDKLTLRAMKQDGTPIDTYTIDKASGLDTPQTIVPPKYNSTRLVIFGNMLQQPLLPVTPKQVNGQWYIPVRAFMQFLGGNVAWYDDGSVTIVYGKDKVQMASKSARATINGQEVNLPGSSLMDKNTLFIPAADLEEFFGFSYKYDAATNMLMFTK</sequence>
<evidence type="ECO:0000256" key="2">
    <source>
        <dbReference type="SAM" id="SignalP"/>
    </source>
</evidence>
<evidence type="ECO:0000256" key="1">
    <source>
        <dbReference type="ARBA" id="ARBA00022729"/>
    </source>
</evidence>